<dbReference type="SUPFAM" id="SSF51735">
    <property type="entry name" value="NAD(P)-binding Rossmann-fold domains"/>
    <property type="match status" value="1"/>
</dbReference>
<organism evidence="4 5">
    <name type="scientific">Plenodomus tracheiphilus IPT5</name>
    <dbReference type="NCBI Taxonomy" id="1408161"/>
    <lineage>
        <taxon>Eukaryota</taxon>
        <taxon>Fungi</taxon>
        <taxon>Dikarya</taxon>
        <taxon>Ascomycota</taxon>
        <taxon>Pezizomycotina</taxon>
        <taxon>Dothideomycetes</taxon>
        <taxon>Pleosporomycetidae</taxon>
        <taxon>Pleosporales</taxon>
        <taxon>Pleosporineae</taxon>
        <taxon>Leptosphaeriaceae</taxon>
        <taxon>Plenodomus</taxon>
    </lineage>
</organism>
<keyword evidence="5" id="KW-1185">Reference proteome</keyword>
<dbReference type="OrthoDB" id="419598at2759"/>
<keyword evidence="2" id="KW-0560">Oxidoreductase</keyword>
<evidence type="ECO:0000313" key="5">
    <source>
        <dbReference type="Proteomes" id="UP000799423"/>
    </source>
</evidence>
<accession>A0A6A7B4K0</accession>
<dbReference type="Proteomes" id="UP000799423">
    <property type="component" value="Unassembled WGS sequence"/>
</dbReference>
<dbReference type="InterPro" id="IPR008030">
    <property type="entry name" value="NmrA-like"/>
</dbReference>
<feature type="domain" description="NmrA-like" evidence="3">
    <location>
        <begin position="2"/>
        <end position="257"/>
    </location>
</feature>
<reference evidence="4" key="1">
    <citation type="submission" date="2020-01" db="EMBL/GenBank/DDBJ databases">
        <authorList>
            <consortium name="DOE Joint Genome Institute"/>
            <person name="Haridas S."/>
            <person name="Albert R."/>
            <person name="Binder M."/>
            <person name="Bloem J."/>
            <person name="Labutti K."/>
            <person name="Salamov A."/>
            <person name="Andreopoulos B."/>
            <person name="Baker S.E."/>
            <person name="Barry K."/>
            <person name="Bills G."/>
            <person name="Bluhm B.H."/>
            <person name="Cannon C."/>
            <person name="Castanera R."/>
            <person name="Culley D.E."/>
            <person name="Daum C."/>
            <person name="Ezra D."/>
            <person name="Gonzalez J.B."/>
            <person name="Henrissat B."/>
            <person name="Kuo A."/>
            <person name="Liang C."/>
            <person name="Lipzen A."/>
            <person name="Lutzoni F."/>
            <person name="Magnuson J."/>
            <person name="Mondo S."/>
            <person name="Nolan M."/>
            <person name="Ohm R."/>
            <person name="Pangilinan J."/>
            <person name="Park H.-J."/>
            <person name="Ramirez L."/>
            <person name="Alfaro M."/>
            <person name="Sun H."/>
            <person name="Tritt A."/>
            <person name="Yoshinaga Y."/>
            <person name="Zwiers L.-H."/>
            <person name="Turgeon B.G."/>
            <person name="Goodwin S.B."/>
            <person name="Spatafora J.W."/>
            <person name="Crous P.W."/>
            <person name="Grigoriev I.V."/>
        </authorList>
    </citation>
    <scope>NUCLEOTIDE SEQUENCE</scope>
    <source>
        <strain evidence="4">IPT5</strain>
    </source>
</reference>
<proteinExistence type="predicted"/>
<dbReference type="GO" id="GO:0016491">
    <property type="term" value="F:oxidoreductase activity"/>
    <property type="evidence" value="ECO:0007669"/>
    <property type="project" value="UniProtKB-KW"/>
</dbReference>
<sequence>MLILIPGATGRLGVHLVRSAVRRGHRVRALGRSALKMPQDLRDQLESFVEITDFGNSAAFDRACVGVDAIIVAWNEEPRLVLDAQLVLLRAAERTGIKRFHAASWNTDWEHMPLGVIESYDAMISFARQALLTSPIKPLYTFCGVLAQTMFGVPGAGSLEGETGLWIRKEGGKRAMNVIGKGATPMPFSTESDVAEFTVALTTSEEAEKGGYFRFCSDVFSLLDLKATYEELRGEECSINHVMDVSTCEQMIKQAREDAVTDGKLHEKFKGIVGLVYAVFMDQGLYNIDPVDAERFPGVPRTTLKDYVRVNKWI</sequence>
<evidence type="ECO:0000256" key="2">
    <source>
        <dbReference type="ARBA" id="ARBA00023002"/>
    </source>
</evidence>
<dbReference type="Pfam" id="PF05368">
    <property type="entry name" value="NmrA"/>
    <property type="match status" value="1"/>
</dbReference>
<dbReference type="Gene3D" id="3.40.50.720">
    <property type="entry name" value="NAD(P)-binding Rossmann-like Domain"/>
    <property type="match status" value="1"/>
</dbReference>
<dbReference type="AlphaFoldDB" id="A0A6A7B4K0"/>
<protein>
    <submittedName>
        <fullName evidence="4">NAD(P)-binding protein</fullName>
    </submittedName>
</protein>
<evidence type="ECO:0000259" key="3">
    <source>
        <dbReference type="Pfam" id="PF05368"/>
    </source>
</evidence>
<name>A0A6A7B4K0_9PLEO</name>
<dbReference type="InterPro" id="IPR051609">
    <property type="entry name" value="NmrA/Isoflavone_reductase-like"/>
</dbReference>
<keyword evidence="1" id="KW-0521">NADP</keyword>
<dbReference type="PANTHER" id="PTHR47706:SF9">
    <property type="entry name" value="NMRA-LIKE DOMAIN-CONTAINING PROTEIN-RELATED"/>
    <property type="match status" value="1"/>
</dbReference>
<dbReference type="InterPro" id="IPR036291">
    <property type="entry name" value="NAD(P)-bd_dom_sf"/>
</dbReference>
<dbReference type="PANTHER" id="PTHR47706">
    <property type="entry name" value="NMRA-LIKE FAMILY PROTEIN"/>
    <property type="match status" value="1"/>
</dbReference>
<dbReference type="EMBL" id="MU006310">
    <property type="protein sequence ID" value="KAF2849607.1"/>
    <property type="molecule type" value="Genomic_DNA"/>
</dbReference>
<gene>
    <name evidence="4" type="ORF">T440DRAFT_469039</name>
</gene>
<evidence type="ECO:0000256" key="1">
    <source>
        <dbReference type="ARBA" id="ARBA00022857"/>
    </source>
</evidence>
<evidence type="ECO:0000313" key="4">
    <source>
        <dbReference type="EMBL" id="KAF2849607.1"/>
    </source>
</evidence>